<dbReference type="InterPro" id="IPR025110">
    <property type="entry name" value="AMP-bd_C"/>
</dbReference>
<dbReference type="GO" id="GO:0016874">
    <property type="term" value="F:ligase activity"/>
    <property type="evidence" value="ECO:0007669"/>
    <property type="project" value="UniProtKB-KW"/>
</dbReference>
<dbReference type="Pfam" id="PF13193">
    <property type="entry name" value="AMP-binding_C"/>
    <property type="match status" value="1"/>
</dbReference>
<dbReference type="CDD" id="cd05930">
    <property type="entry name" value="A_NRPS"/>
    <property type="match status" value="1"/>
</dbReference>
<dbReference type="Gene3D" id="1.10.1200.10">
    <property type="entry name" value="ACP-like"/>
    <property type="match status" value="1"/>
</dbReference>
<dbReference type="Gene3D" id="2.30.38.10">
    <property type="entry name" value="Luciferase, Domain 3"/>
    <property type="match status" value="1"/>
</dbReference>
<dbReference type="InterPro" id="IPR045851">
    <property type="entry name" value="AMP-bd_C_sf"/>
</dbReference>
<sequence length="1045" mass="116330">MERLFRHNVCQAPHAEAVVDGSTSVTYADLLAEAEHLKCSLSAEGPLQHEEPVGIILPPGLNQVVAQVAVRLAGATCVPLDCSQPTKRLKSMLQQIHVKKIVLSDNLMDNFSEFCCVSAGELHEDGARVAPSGADNNAIMKLETNHVDEAADDGKVTSTGIVAKNGKKTMDPIQRSHILFTSGSTGTPKPVQINESGIVHLATKTLVTPLLKEDRVAEFNNPGFDLSLFEIWATLLSGAAIVVIPKNVVTDPGRLSAYLLSKRVTAIMIPTALFNIIASVSPHTFQSLRHVLVAGEAASIPAMRSVLESQPPQHLWNAYGPTEGTTMVTMFEVTLEEIERRRISIGFPIGDTKIFLVDENLKPIWESGVRGEICIAGPGKSPGYLGNESENVKRFVTINTTEDSHGGTDNEVQVYRTGDLGEWRAAMPGCLDFFGRQDTQVKHKNFRIEMEEIEHVLQSSDLVEAAVALLNKAEGTGLSSLLTYVIPSSNNEKVSPDAISRFARDNLPTQMVPDRIVLVSGFPLTPNGKVDRRALTGLRSGSLQTSPASENAMPQVAAIDGHIGSIVVQIWKDLLDLTSVRDDDDFFLLGARSMHSAACIAQIRNRLGQLLTIDELHLNSRLADLVQFLEQKKEDRYEIQDNTSIWKKDIDLVDNLVLVPDWESEKEGKIFMTGATGFLGVHMLHKLLQRPKVKRVACLVRPKETKSAAARLQQAMERYDLYTNSLETLEKIVILEGDMTEDNLGLAPERFEWLTDWASVVFHVGAKVNFCESYHEHFRENVLGTRNALNVAVLGRRKGFHYISSLDVWGPTGYLLGTKEIPEDDALIKHLPAVRYDLGYSHSQWTAEGMVRRMQERGLPAAIYRPGFIIGDSRTGAGNPNDFITRMIVGCIQLGSFPRVVDFRFEYSTMDFVVDACLHIASSNNNLGRSYHILSQDQTESLTMEETYHLINKTGYPVKLTDYALWVEEVRQHPDNPLAPVMPLLQERVLGQMTRWEISQYSPRYDATNTWEALADRPDIKYVPFTPKVLRRYLNFWKRKGFYDV</sequence>
<dbReference type="PANTHER" id="PTHR44845:SF6">
    <property type="entry name" value="BETA-ALANINE-ACTIVATING ENZYME"/>
    <property type="match status" value="1"/>
</dbReference>
<dbReference type="Pfam" id="PF07993">
    <property type="entry name" value="NAD_binding_4"/>
    <property type="match status" value="1"/>
</dbReference>
<dbReference type="PROSITE" id="PS50075">
    <property type="entry name" value="CARRIER"/>
    <property type="match status" value="1"/>
</dbReference>
<feature type="domain" description="Carrier" evidence="5">
    <location>
        <begin position="558"/>
        <end position="633"/>
    </location>
</feature>
<dbReference type="InterPro" id="IPR036291">
    <property type="entry name" value="NAD(P)-bd_dom_sf"/>
</dbReference>
<evidence type="ECO:0000256" key="1">
    <source>
        <dbReference type="ARBA" id="ARBA00022450"/>
    </source>
</evidence>
<dbReference type="Pfam" id="PF00550">
    <property type="entry name" value="PP-binding"/>
    <property type="match status" value="1"/>
</dbReference>
<dbReference type="Proteomes" id="UP000037136">
    <property type="component" value="Unassembled WGS sequence"/>
</dbReference>
<keyword evidence="1" id="KW-0596">Phosphopantetheine</keyword>
<evidence type="ECO:0000313" key="6">
    <source>
        <dbReference type="EMBL" id="PFH61328.1"/>
    </source>
</evidence>
<dbReference type="Gene3D" id="3.40.50.980">
    <property type="match status" value="2"/>
</dbReference>
<dbReference type="SUPFAM" id="SSF51735">
    <property type="entry name" value="NAD(P)-binding Rossmann-fold domains"/>
    <property type="match status" value="1"/>
</dbReference>
<dbReference type="AlphaFoldDB" id="A0A2A9PJ05"/>
<comment type="caution">
    <text evidence="6">The sequence shown here is derived from an EMBL/GenBank/DDBJ whole genome shotgun (WGS) entry which is preliminary data.</text>
</comment>
<gene>
    <name evidence="6" type="ORF">XA68_17630</name>
</gene>
<proteinExistence type="inferred from homology"/>
<dbReference type="InterPro" id="IPR010080">
    <property type="entry name" value="Thioester_reductase-like_dom"/>
</dbReference>
<dbReference type="InterPro" id="IPR036736">
    <property type="entry name" value="ACP-like_sf"/>
</dbReference>
<dbReference type="SUPFAM" id="SSF47336">
    <property type="entry name" value="ACP-like"/>
    <property type="match status" value="1"/>
</dbReference>
<comment type="similarity">
    <text evidence="4">Belongs to the NRP synthetase family.</text>
</comment>
<reference evidence="6 7" key="2">
    <citation type="journal article" date="2017" name="Sci. Rep.">
        <title>Ant-infecting Ophiocordyceps genomes reveal a high diversity of potential behavioral manipulation genes and a possible major role for enterotoxins.</title>
        <authorList>
            <person name="de Bekker C."/>
            <person name="Ohm R.A."/>
            <person name="Evans H.C."/>
            <person name="Brachmann A."/>
            <person name="Hughes D.P."/>
        </authorList>
    </citation>
    <scope>NUCLEOTIDE SEQUENCE [LARGE SCALE GENOMIC DNA]</scope>
    <source>
        <strain evidence="6 7">SC16a</strain>
    </source>
</reference>
<dbReference type="InterPro" id="IPR009081">
    <property type="entry name" value="PP-bd_ACP"/>
</dbReference>
<dbReference type="Pfam" id="PF00501">
    <property type="entry name" value="AMP-binding"/>
    <property type="match status" value="1"/>
</dbReference>
<evidence type="ECO:0000256" key="2">
    <source>
        <dbReference type="ARBA" id="ARBA00022553"/>
    </source>
</evidence>
<evidence type="ECO:0000313" key="7">
    <source>
        <dbReference type="Proteomes" id="UP000037136"/>
    </source>
</evidence>
<dbReference type="CDD" id="cd05235">
    <property type="entry name" value="SDR_e1"/>
    <property type="match status" value="1"/>
</dbReference>
<evidence type="ECO:0000256" key="3">
    <source>
        <dbReference type="ARBA" id="ARBA00022598"/>
    </source>
</evidence>
<dbReference type="InterPro" id="IPR020845">
    <property type="entry name" value="AMP-binding_CS"/>
</dbReference>
<dbReference type="PANTHER" id="PTHR44845">
    <property type="entry name" value="CARRIER DOMAIN-CONTAINING PROTEIN"/>
    <property type="match status" value="1"/>
</dbReference>
<organism evidence="6 7">
    <name type="scientific">Ophiocordyceps unilateralis</name>
    <name type="common">Zombie-ant fungus</name>
    <name type="synonym">Torrubia unilateralis</name>
    <dbReference type="NCBI Taxonomy" id="268505"/>
    <lineage>
        <taxon>Eukaryota</taxon>
        <taxon>Fungi</taxon>
        <taxon>Dikarya</taxon>
        <taxon>Ascomycota</taxon>
        <taxon>Pezizomycotina</taxon>
        <taxon>Sordariomycetes</taxon>
        <taxon>Hypocreomycetidae</taxon>
        <taxon>Hypocreales</taxon>
        <taxon>Ophiocordycipitaceae</taxon>
        <taxon>Ophiocordyceps</taxon>
    </lineage>
</organism>
<dbReference type="STRING" id="268505.A0A2A9PJ05"/>
<keyword evidence="3" id="KW-0436">Ligase</keyword>
<dbReference type="OrthoDB" id="408177at2759"/>
<protein>
    <recommendedName>
        <fullName evidence="5">Carrier domain-containing protein</fullName>
    </recommendedName>
</protein>
<dbReference type="SUPFAM" id="SSF56801">
    <property type="entry name" value="Acetyl-CoA synthetase-like"/>
    <property type="match status" value="1"/>
</dbReference>
<dbReference type="Gene3D" id="3.40.50.720">
    <property type="entry name" value="NAD(P)-binding Rossmann-like Domain"/>
    <property type="match status" value="1"/>
</dbReference>
<evidence type="ECO:0000256" key="4">
    <source>
        <dbReference type="ARBA" id="ARBA00029454"/>
    </source>
</evidence>
<dbReference type="NCBIfam" id="TIGR01746">
    <property type="entry name" value="Thioester-redct"/>
    <property type="match status" value="1"/>
</dbReference>
<accession>A0A2A9PJ05</accession>
<dbReference type="Gene3D" id="3.30.300.30">
    <property type="match status" value="1"/>
</dbReference>
<evidence type="ECO:0000259" key="5">
    <source>
        <dbReference type="PROSITE" id="PS50075"/>
    </source>
</evidence>
<keyword evidence="7" id="KW-1185">Reference proteome</keyword>
<name>A0A2A9PJ05_OPHUN</name>
<dbReference type="InterPro" id="IPR013120">
    <property type="entry name" value="FAR_NAD-bd"/>
</dbReference>
<dbReference type="PROSITE" id="PS00455">
    <property type="entry name" value="AMP_BINDING"/>
    <property type="match status" value="1"/>
</dbReference>
<dbReference type="InterPro" id="IPR000873">
    <property type="entry name" value="AMP-dep_synth/lig_dom"/>
</dbReference>
<dbReference type="EMBL" id="LAZP02000077">
    <property type="protein sequence ID" value="PFH61328.1"/>
    <property type="molecule type" value="Genomic_DNA"/>
</dbReference>
<reference evidence="6 7" key="1">
    <citation type="journal article" date="2015" name="BMC Genomics">
        <title>Gene expression during zombie ant biting behavior reflects the complexity underlying fungal parasitic behavioral manipulation.</title>
        <authorList>
            <person name="de Bekker C."/>
            <person name="Ohm R.A."/>
            <person name="Loreto R.G."/>
            <person name="Sebastian A."/>
            <person name="Albert I."/>
            <person name="Merrow M."/>
            <person name="Brachmann A."/>
            <person name="Hughes D.P."/>
        </authorList>
    </citation>
    <scope>NUCLEOTIDE SEQUENCE [LARGE SCALE GENOMIC DNA]</scope>
    <source>
        <strain evidence="6 7">SC16a</strain>
    </source>
</reference>
<keyword evidence="2" id="KW-0597">Phosphoprotein</keyword>